<dbReference type="Gene3D" id="1.25.40.10">
    <property type="entry name" value="Tetratricopeptide repeat domain"/>
    <property type="match status" value="1"/>
</dbReference>
<dbReference type="Gene3D" id="3.40.50.2000">
    <property type="entry name" value="Glycogen Phosphorylase B"/>
    <property type="match status" value="1"/>
</dbReference>
<dbReference type="EMBL" id="CAXAMM010026021">
    <property type="protein sequence ID" value="CAK9058051.1"/>
    <property type="molecule type" value="Genomic_DNA"/>
</dbReference>
<accession>A0ABP0N2T7</accession>
<evidence type="ECO:0000313" key="1">
    <source>
        <dbReference type="EMBL" id="CAK9058051.1"/>
    </source>
</evidence>
<organism evidence="1 2">
    <name type="scientific">Durusdinium trenchii</name>
    <dbReference type="NCBI Taxonomy" id="1381693"/>
    <lineage>
        <taxon>Eukaryota</taxon>
        <taxon>Sar</taxon>
        <taxon>Alveolata</taxon>
        <taxon>Dinophyceae</taxon>
        <taxon>Suessiales</taxon>
        <taxon>Symbiodiniaceae</taxon>
        <taxon>Durusdinium</taxon>
    </lineage>
</organism>
<comment type="caution">
    <text evidence="1">The sequence shown here is derived from an EMBL/GenBank/DDBJ whole genome shotgun (WGS) entry which is preliminary data.</text>
</comment>
<proteinExistence type="predicted"/>
<sequence>MSQKQQILSLLAGQQFDAARQLALDMDIENIGSVEDLARIAHQFRRANDPSSASRFSLQAARIRPQHAEAVLLAAKDLVRIGDVSRAEALIQQLPEEVQDSAGALMLRSAISYQRHQFTACIDLTAKVLRQHPNYAAAHLERAHALLMLGRWQEGWKEYQWRFRIKSSRHQLPQFRMPLWQGEAGLDHLLVVADQGYGDCFQFSRFLPMVAERCNRITLMRSAPLARLFDRCASVDASFDNWNQTPRTDAWCTLSDLPGLFSITPDSVPGCENILSPEAAEVSTWQQRFDQRGDRLRVGIAWSGRTEFENNHLRALSLASMSPLLDLEGVDLYSLQALDVIITTDTSVAHLAGTLGRPTCVLLAYAPDWRWDSEGTT</sequence>
<gene>
    <name evidence="1" type="ORF">SCF082_LOCUS31025</name>
</gene>
<reference evidence="1 2" key="1">
    <citation type="submission" date="2024-02" db="EMBL/GenBank/DDBJ databases">
        <authorList>
            <person name="Chen Y."/>
            <person name="Shah S."/>
            <person name="Dougan E. K."/>
            <person name="Thang M."/>
            <person name="Chan C."/>
        </authorList>
    </citation>
    <scope>NUCLEOTIDE SEQUENCE [LARGE SCALE GENOMIC DNA]</scope>
</reference>
<feature type="non-terminal residue" evidence="1">
    <location>
        <position position="377"/>
    </location>
</feature>
<protein>
    <submittedName>
        <fullName evidence="1">Protein FlbA</fullName>
    </submittedName>
</protein>
<keyword evidence="2" id="KW-1185">Reference proteome</keyword>
<dbReference type="SUPFAM" id="SSF53756">
    <property type="entry name" value="UDP-Glycosyltransferase/glycogen phosphorylase"/>
    <property type="match status" value="1"/>
</dbReference>
<dbReference type="SUPFAM" id="SSF48452">
    <property type="entry name" value="TPR-like"/>
    <property type="match status" value="1"/>
</dbReference>
<name>A0ABP0N2T7_9DINO</name>
<dbReference type="InterPro" id="IPR011990">
    <property type="entry name" value="TPR-like_helical_dom_sf"/>
</dbReference>
<dbReference type="Pfam" id="PF14559">
    <property type="entry name" value="TPR_19"/>
    <property type="match status" value="1"/>
</dbReference>
<evidence type="ECO:0000313" key="2">
    <source>
        <dbReference type="Proteomes" id="UP001642464"/>
    </source>
</evidence>
<dbReference type="Proteomes" id="UP001642464">
    <property type="component" value="Unassembled WGS sequence"/>
</dbReference>